<dbReference type="SUPFAM" id="SSF53098">
    <property type="entry name" value="Ribonuclease H-like"/>
    <property type="match status" value="1"/>
</dbReference>
<keyword evidence="1" id="KW-0540">Nuclease</keyword>
<protein>
    <recommendedName>
        <fullName evidence="4">3'-5' exonuclease domain-containing protein</fullName>
    </recommendedName>
</protein>
<dbReference type="PANTHER" id="PTHR13620:SF104">
    <property type="entry name" value="EXONUCLEASE 3'-5' DOMAIN-CONTAINING PROTEIN 2"/>
    <property type="match status" value="1"/>
</dbReference>
<dbReference type="GO" id="GO:0005737">
    <property type="term" value="C:cytoplasm"/>
    <property type="evidence" value="ECO:0007669"/>
    <property type="project" value="TreeGrafter"/>
</dbReference>
<reference evidence="5 6" key="1">
    <citation type="submission" date="2015-07" db="EMBL/GenBank/DDBJ databases">
        <title>Emmonsia species relationships and genome sequence.</title>
        <authorList>
            <person name="Cuomo C.A."/>
            <person name="Schwartz I.S."/>
            <person name="Kenyon C."/>
            <person name="de Hoog G.S."/>
            <person name="Govender N.P."/>
            <person name="Botha A."/>
            <person name="Moreno L."/>
            <person name="de Vries M."/>
            <person name="Munoz J.F."/>
            <person name="Stielow J.B."/>
        </authorList>
    </citation>
    <scope>NUCLEOTIDE SEQUENCE [LARGE SCALE GENOMIC DNA]</scope>
    <source>
        <strain evidence="5 6">CBS 136260</strain>
    </source>
</reference>
<name>A0A1B7P070_9EURO</name>
<evidence type="ECO:0000256" key="3">
    <source>
        <dbReference type="SAM" id="MobiDB-lite"/>
    </source>
</evidence>
<dbReference type="SMART" id="SM00474">
    <property type="entry name" value="35EXOc"/>
    <property type="match status" value="1"/>
</dbReference>
<feature type="region of interest" description="Disordered" evidence="3">
    <location>
        <begin position="617"/>
        <end position="674"/>
    </location>
</feature>
<dbReference type="Gene3D" id="3.30.420.10">
    <property type="entry name" value="Ribonuclease H-like superfamily/Ribonuclease H"/>
    <property type="match status" value="1"/>
</dbReference>
<dbReference type="InterPro" id="IPR012337">
    <property type="entry name" value="RNaseH-like_sf"/>
</dbReference>
<dbReference type="Proteomes" id="UP000091918">
    <property type="component" value="Unassembled WGS sequence"/>
</dbReference>
<comment type="caution">
    <text evidence="5">The sequence shown here is derived from an EMBL/GenBank/DDBJ whole genome shotgun (WGS) entry which is preliminary data.</text>
</comment>
<sequence length="1001" mass="114092">MSKHQKFRTPWRGARLMYTPWRAFSDTSINCAARKPKLPPVSKPLAPKPLFGARISQAPTVVKTRSRVRAPQDPRVILAQTLTPIATASESQDELPLEQRILQHRKTHDLNPKLLGPAIGSLWDQIEFDGGYTQRLKLLDAQIAAATAAQDSGPLEIPTFRPSATDLEIDMPASADLVRLEPIEVRELEQIDRKKDVERFIKRVRVLEKHVFDIRRNIIFHDISVSSFLDTVLKRLYHEDIYVGRLKEMTRFWNSIDVSVRKRRRAYLDSQSWLHKVNSQSLKEIASNLKYLGESPGVPQKIRPVFMKYDRLLGVDKRLISVAGHTWRKYRSTGLYLSENSSVPEAWAFDISSYATSDALMLYRRAINDTIEEIDSMIERFRTTPRKHKPYRDKHLLVKTFESNRAVLVSSRNDLVHDFSPFLSYAICLFYARQPTSSIYWKQWEIISPFILLRALIISIRSSVSDLLNVLDVGRRGGYRMPTKVETSLWKWYREFPILWMDEFIVELEAFTEINFIRLQSEERLAKLDPNRNDHQTAVFPSGADMEKIRRWSMEMSTITGTWNDFASGDSETDISRKSTRLTMETNRWQRIQRGVNSGVTIRSTTLAISRSQPLRLNKAKTPRRSGIRSKLTGPLSLPRKPLKKRSKIPETSLKVPASKPTKKKSKRSSLGSKVGTMDVNLPVVLEPAPLSVKGTPISVLKKPHSRWLGGIFNHVPFSKYHTKSAGGFSGSPSQASNDRTDSSPSKYWSYDQNKTPDGKNITIHYCTSLQTTEQVAAHFLSETVVGLDLEWKAQASTGDALVDNVSMMQLASKERIAIFHLALFNPATSPQHLVSPTLKRILESPEIVKVGVAIRADCTRLYKFLGIQTTNLCELSRLHKLVKHHLKPNLINKRLVNLSQQVEEHLGLPLDKDSEIRCGGWSKKLTYRQVQYAATDPYAALQLFHVLESKRLQLEPVPPKPTHPVIPYSIENIHRTDELRQHQGNPVTRGGEIKTSIADN</sequence>
<dbReference type="Pfam" id="PF01612">
    <property type="entry name" value="DNA_pol_A_exo1"/>
    <property type="match status" value="1"/>
</dbReference>
<evidence type="ECO:0000259" key="4">
    <source>
        <dbReference type="SMART" id="SM00474"/>
    </source>
</evidence>
<organism evidence="5 6">
    <name type="scientific">Emergomyces africanus</name>
    <dbReference type="NCBI Taxonomy" id="1955775"/>
    <lineage>
        <taxon>Eukaryota</taxon>
        <taxon>Fungi</taxon>
        <taxon>Dikarya</taxon>
        <taxon>Ascomycota</taxon>
        <taxon>Pezizomycotina</taxon>
        <taxon>Eurotiomycetes</taxon>
        <taxon>Eurotiomycetidae</taxon>
        <taxon>Onygenales</taxon>
        <taxon>Ajellomycetaceae</taxon>
        <taxon>Emergomyces</taxon>
    </lineage>
</organism>
<dbReference type="EMBL" id="LGUA01000309">
    <property type="protein sequence ID" value="OAX82409.1"/>
    <property type="molecule type" value="Genomic_DNA"/>
</dbReference>
<dbReference type="GO" id="GO:0008408">
    <property type="term" value="F:3'-5' exonuclease activity"/>
    <property type="evidence" value="ECO:0007669"/>
    <property type="project" value="InterPro"/>
</dbReference>
<dbReference type="GO" id="GO:0005634">
    <property type="term" value="C:nucleus"/>
    <property type="evidence" value="ECO:0007669"/>
    <property type="project" value="TreeGrafter"/>
</dbReference>
<evidence type="ECO:0000313" key="5">
    <source>
        <dbReference type="EMBL" id="OAX82409.1"/>
    </source>
</evidence>
<dbReference type="GO" id="GO:0003676">
    <property type="term" value="F:nucleic acid binding"/>
    <property type="evidence" value="ECO:0007669"/>
    <property type="project" value="InterPro"/>
</dbReference>
<keyword evidence="2" id="KW-0378">Hydrolase</keyword>
<proteinExistence type="predicted"/>
<dbReference type="STRING" id="1658172.A0A1B7P070"/>
<evidence type="ECO:0000313" key="6">
    <source>
        <dbReference type="Proteomes" id="UP000091918"/>
    </source>
</evidence>
<feature type="domain" description="3'-5' exonuclease" evidence="4">
    <location>
        <begin position="764"/>
        <end position="953"/>
    </location>
</feature>
<dbReference type="InterPro" id="IPR051132">
    <property type="entry name" value="3-5_Exonuclease_domain"/>
</dbReference>
<dbReference type="GO" id="GO:0006139">
    <property type="term" value="P:nucleobase-containing compound metabolic process"/>
    <property type="evidence" value="ECO:0007669"/>
    <property type="project" value="InterPro"/>
</dbReference>
<dbReference type="OrthoDB" id="1920326at2759"/>
<dbReference type="PANTHER" id="PTHR13620">
    <property type="entry name" value="3-5 EXONUCLEASE"/>
    <property type="match status" value="1"/>
</dbReference>
<dbReference type="InterPro" id="IPR036397">
    <property type="entry name" value="RNaseH_sf"/>
</dbReference>
<feature type="compositionally biased region" description="Basic residues" evidence="3">
    <location>
        <begin position="618"/>
        <end position="628"/>
    </location>
</feature>
<dbReference type="CDD" id="cd06141">
    <property type="entry name" value="WRN_exo"/>
    <property type="match status" value="1"/>
</dbReference>
<feature type="compositionally biased region" description="Polar residues" evidence="3">
    <location>
        <begin position="731"/>
        <end position="748"/>
    </location>
</feature>
<feature type="region of interest" description="Disordered" evidence="3">
    <location>
        <begin position="980"/>
        <end position="1001"/>
    </location>
</feature>
<dbReference type="AlphaFoldDB" id="A0A1B7P070"/>
<evidence type="ECO:0000256" key="1">
    <source>
        <dbReference type="ARBA" id="ARBA00022722"/>
    </source>
</evidence>
<gene>
    <name evidence="5" type="ORF">ACJ72_03237</name>
</gene>
<accession>A0A1B7P070</accession>
<feature type="region of interest" description="Disordered" evidence="3">
    <location>
        <begin position="727"/>
        <end position="748"/>
    </location>
</feature>
<evidence type="ECO:0000256" key="2">
    <source>
        <dbReference type="ARBA" id="ARBA00022801"/>
    </source>
</evidence>
<dbReference type="InterPro" id="IPR002562">
    <property type="entry name" value="3'-5'_exonuclease_dom"/>
</dbReference>
<keyword evidence="6" id="KW-1185">Reference proteome</keyword>